<dbReference type="NCBIfam" id="TIGR00072">
    <property type="entry name" value="hydrog_prot"/>
    <property type="match status" value="1"/>
</dbReference>
<dbReference type="PRINTS" id="PR00446">
    <property type="entry name" value="HYDRGNUPTAKE"/>
</dbReference>
<dbReference type="CDD" id="cd06062">
    <property type="entry name" value="H2MP_MemB-H2up"/>
    <property type="match status" value="1"/>
</dbReference>
<dbReference type="SUPFAM" id="SSF53163">
    <property type="entry name" value="HybD-like"/>
    <property type="match status" value="1"/>
</dbReference>
<dbReference type="HOGENOM" id="CLU_099037_0_2_2"/>
<sequence length="151" mass="16558">MRVVVLGIGNILLRDEGVGVRVVEELRKLELPDYVEVYDGATLGIALLNLLSDSDKAVIVDAVFGGGKPGDIYRFSLYEILDTPLKNLISAHDIDFVTAFKMGKDLLNLPQNIVVVGIEPKTIEEGMELSDEVKKAIPKAIEIILEEIRGL</sequence>
<dbReference type="GO" id="GO:0008047">
    <property type="term" value="F:enzyme activator activity"/>
    <property type="evidence" value="ECO:0007669"/>
    <property type="project" value="InterPro"/>
</dbReference>
<dbReference type="eggNOG" id="arCOG04429">
    <property type="taxonomic scope" value="Archaea"/>
</dbReference>
<keyword evidence="4" id="KW-0378">Hydrolase</keyword>
<organism evidence="5 6">
    <name type="scientific">Archaeoglobus sulfaticallidus PM70-1</name>
    <dbReference type="NCBI Taxonomy" id="387631"/>
    <lineage>
        <taxon>Archaea</taxon>
        <taxon>Methanobacteriati</taxon>
        <taxon>Methanobacteriota</taxon>
        <taxon>Archaeoglobi</taxon>
        <taxon>Archaeoglobales</taxon>
        <taxon>Archaeoglobaceae</taxon>
        <taxon>Archaeoglobus</taxon>
    </lineage>
</organism>
<dbReference type="GO" id="GO:0016485">
    <property type="term" value="P:protein processing"/>
    <property type="evidence" value="ECO:0007669"/>
    <property type="project" value="TreeGrafter"/>
</dbReference>
<dbReference type="PANTHER" id="PTHR30302">
    <property type="entry name" value="HYDROGENASE 1 MATURATION PROTEASE"/>
    <property type="match status" value="1"/>
</dbReference>
<dbReference type="STRING" id="387631.Asulf_02248"/>
<dbReference type="RefSeq" id="WP_015591797.1">
    <property type="nucleotide sequence ID" value="NC_021169.1"/>
</dbReference>
<accession>N0BNG5</accession>
<dbReference type="Pfam" id="PF01750">
    <property type="entry name" value="HycI"/>
    <property type="match status" value="1"/>
</dbReference>
<dbReference type="OrthoDB" id="50435at2157"/>
<protein>
    <submittedName>
        <fullName evidence="5">Hydrogenase maturation protease</fullName>
    </submittedName>
</protein>
<dbReference type="Gene3D" id="3.40.50.1450">
    <property type="entry name" value="HybD-like"/>
    <property type="match status" value="1"/>
</dbReference>
<comment type="similarity">
    <text evidence="1">Belongs to the peptidase A31 family.</text>
</comment>
<dbReference type="EMBL" id="CP005290">
    <property type="protein sequence ID" value="AGK62201.1"/>
    <property type="molecule type" value="Genomic_DNA"/>
</dbReference>
<dbReference type="Proteomes" id="UP000013307">
    <property type="component" value="Chromosome"/>
</dbReference>
<gene>
    <name evidence="5" type="ORF">Asulf_02248</name>
</gene>
<dbReference type="GO" id="GO:0004190">
    <property type="term" value="F:aspartic-type endopeptidase activity"/>
    <property type="evidence" value="ECO:0007669"/>
    <property type="project" value="UniProtKB-KW"/>
</dbReference>
<name>N0BNG5_9EURY</name>
<keyword evidence="2 5" id="KW-0645">Protease</keyword>
<keyword evidence="3" id="KW-0064">Aspartyl protease</keyword>
<reference evidence="5 6" key="1">
    <citation type="journal article" date="2013" name="Genome Announc.">
        <title>Complete Genome Sequence of the Thermophilic and Facultatively Chemolithoautotrophic Sulfate Reducer Archaeoglobus sulfaticallidus Strain PM70-1T.</title>
        <authorList>
            <person name="Stokke R."/>
            <person name="Hocking W.P."/>
            <person name="Steinsbu B.O."/>
            <person name="Steen I.H."/>
        </authorList>
    </citation>
    <scope>NUCLEOTIDE SEQUENCE [LARGE SCALE GENOMIC DNA]</scope>
    <source>
        <strain evidence="5">PM70-1</strain>
    </source>
</reference>
<dbReference type="GeneID" id="15393880"/>
<evidence type="ECO:0000313" key="6">
    <source>
        <dbReference type="Proteomes" id="UP000013307"/>
    </source>
</evidence>
<proteinExistence type="inferred from homology"/>
<evidence type="ECO:0000256" key="1">
    <source>
        <dbReference type="ARBA" id="ARBA00006814"/>
    </source>
</evidence>
<dbReference type="InterPro" id="IPR000671">
    <property type="entry name" value="Peptidase_A31"/>
</dbReference>
<dbReference type="KEGG" id="ast:Asulf_02248"/>
<evidence type="ECO:0000256" key="4">
    <source>
        <dbReference type="ARBA" id="ARBA00022801"/>
    </source>
</evidence>
<evidence type="ECO:0000256" key="3">
    <source>
        <dbReference type="ARBA" id="ARBA00022750"/>
    </source>
</evidence>
<keyword evidence="6" id="KW-1185">Reference proteome</keyword>
<dbReference type="AlphaFoldDB" id="N0BNG5"/>
<dbReference type="PANTHER" id="PTHR30302:SF1">
    <property type="entry name" value="HYDROGENASE 2 MATURATION PROTEASE"/>
    <property type="match status" value="1"/>
</dbReference>
<evidence type="ECO:0000256" key="2">
    <source>
        <dbReference type="ARBA" id="ARBA00022670"/>
    </source>
</evidence>
<evidence type="ECO:0000313" key="5">
    <source>
        <dbReference type="EMBL" id="AGK62201.1"/>
    </source>
</evidence>
<dbReference type="InterPro" id="IPR023430">
    <property type="entry name" value="Pept_HybD-like_dom_sf"/>
</dbReference>